<dbReference type="InterPro" id="IPR021440">
    <property type="entry name" value="DUF3089"/>
</dbReference>
<proteinExistence type="predicted"/>
<accession>A0A4Y9RNZ2</accession>
<sequence length="362" mass="38755">MSRASTRRAAVLFGVLLLMGCGGKQPPPFDPLTAPAAPDYARDEAWLAFPGRGGLERSTPLGLTPVVEAEAPADVFFISPTTIADKESLNGSWDADDTLAPLNPAVLLGQASVFNGCCRIYAPRYRQATLTGLGDQGAVDLAYQDVATSFRRFISEHNDGRPFILASHSQGTLHAAQLLQREILGTPLQDRMVVAYLIGGYTPNAFPEIGLPICDAAEQTGCVLSWNASKIGSAISRMVINDKTYWWQGALKEADQPPAICVNPLTWRAGSMETATPAAQNPGSIPLPHTTPVPAPTPGLTGARCHDGMLEVDLGEAPEAYSDQLTRLAGSYHLNEYGLFYGAMRENAVTRISAWRAAHRAP</sequence>
<dbReference type="EMBL" id="SPVH01000007">
    <property type="protein sequence ID" value="TFW10997.1"/>
    <property type="molecule type" value="Genomic_DNA"/>
</dbReference>
<dbReference type="Proteomes" id="UP000298216">
    <property type="component" value="Unassembled WGS sequence"/>
</dbReference>
<dbReference type="PROSITE" id="PS51257">
    <property type="entry name" value="PROKAR_LIPOPROTEIN"/>
    <property type="match status" value="1"/>
</dbReference>
<reference evidence="1 2" key="1">
    <citation type="submission" date="2019-03" db="EMBL/GenBank/DDBJ databases">
        <title>Draft genome of Brevundimonas sp. a heavy metal resistant soil bacteria.</title>
        <authorList>
            <person name="Soto J."/>
        </authorList>
    </citation>
    <scope>NUCLEOTIDE SEQUENCE [LARGE SCALE GENOMIC DNA]</scope>
    <source>
        <strain evidence="1 2">B-10</strain>
    </source>
</reference>
<evidence type="ECO:0000313" key="2">
    <source>
        <dbReference type="Proteomes" id="UP000298216"/>
    </source>
</evidence>
<dbReference type="OrthoDB" id="9794645at2"/>
<protein>
    <submittedName>
        <fullName evidence="1">DUF3089 domain-containing protein</fullName>
    </submittedName>
</protein>
<organism evidence="1 2">
    <name type="scientific">Brevundimonas intermedia</name>
    <dbReference type="NCBI Taxonomy" id="74315"/>
    <lineage>
        <taxon>Bacteria</taxon>
        <taxon>Pseudomonadati</taxon>
        <taxon>Pseudomonadota</taxon>
        <taxon>Alphaproteobacteria</taxon>
        <taxon>Caulobacterales</taxon>
        <taxon>Caulobacteraceae</taxon>
        <taxon>Brevundimonas</taxon>
    </lineage>
</organism>
<comment type="caution">
    <text evidence="1">The sequence shown here is derived from an EMBL/GenBank/DDBJ whole genome shotgun (WGS) entry which is preliminary data.</text>
</comment>
<dbReference type="SUPFAM" id="SSF53474">
    <property type="entry name" value="alpha/beta-Hydrolases"/>
    <property type="match status" value="1"/>
</dbReference>
<evidence type="ECO:0000313" key="1">
    <source>
        <dbReference type="EMBL" id="TFW10997.1"/>
    </source>
</evidence>
<keyword evidence="2" id="KW-1185">Reference proteome</keyword>
<dbReference type="Pfam" id="PF11288">
    <property type="entry name" value="DUF3089"/>
    <property type="match status" value="1"/>
</dbReference>
<dbReference type="AlphaFoldDB" id="A0A4Y9RNZ2"/>
<gene>
    <name evidence="1" type="ORF">EGY25_15005</name>
</gene>
<dbReference type="InterPro" id="IPR029058">
    <property type="entry name" value="AB_hydrolase_fold"/>
</dbReference>
<name>A0A4Y9RNZ2_9CAUL</name>